<proteinExistence type="predicted"/>
<dbReference type="InterPro" id="IPR014942">
    <property type="entry name" value="AbiEii"/>
</dbReference>
<protein>
    <submittedName>
        <fullName evidence="1">Nucleotidyl transferase AbiEii/AbiGii toxin family protein</fullName>
    </submittedName>
</protein>
<dbReference type="GO" id="GO:0016740">
    <property type="term" value="F:transferase activity"/>
    <property type="evidence" value="ECO:0007669"/>
    <property type="project" value="UniProtKB-KW"/>
</dbReference>
<sequence>MNISNQTYKELAIPYFKETFDCIDQIMAEYGIPYYLIGVSAIALELLKKGIKPSRGTKDIDFAIMISSMKEYENISRALIEKGYNKVKAPWTFYSDRYNVAIDVLPFGEIEEQHTINFSKRHADLHVLGFSEVLEEAVQIPIDEKFVNIPPLPGMVILKLIAWSDRPEERENDLADILRVIQHYFDLEFDEIVEFHNDTFPEHEELDPMLIAAEVLGRKSKVFLSKSEKLASRVHKVLNDNLSEGSKSKIAREWARKLDRSIEYCLKILDAFRRGIQAN</sequence>
<evidence type="ECO:0000313" key="1">
    <source>
        <dbReference type="EMBL" id="MCW0482378.1"/>
    </source>
</evidence>
<organism evidence="1 2">
    <name type="scientific">Gaoshiqia sediminis</name>
    <dbReference type="NCBI Taxonomy" id="2986998"/>
    <lineage>
        <taxon>Bacteria</taxon>
        <taxon>Pseudomonadati</taxon>
        <taxon>Bacteroidota</taxon>
        <taxon>Bacteroidia</taxon>
        <taxon>Marinilabiliales</taxon>
        <taxon>Prolixibacteraceae</taxon>
        <taxon>Gaoshiqia</taxon>
    </lineage>
</organism>
<reference evidence="1" key="1">
    <citation type="submission" date="2022-10" db="EMBL/GenBank/DDBJ databases">
        <title>Gaoshiqiia sediminis gen. nov., sp. nov., isolated from coastal sediment.</title>
        <authorList>
            <person name="Yu W.X."/>
            <person name="Mu D.S."/>
            <person name="Du J.Z."/>
            <person name="Liang Y.Q."/>
        </authorList>
    </citation>
    <scope>NUCLEOTIDE SEQUENCE</scope>
    <source>
        <strain evidence="1">A06</strain>
    </source>
</reference>
<keyword evidence="1" id="KW-0808">Transferase</keyword>
<dbReference type="AlphaFoldDB" id="A0AA41YAB7"/>
<name>A0AA41YAB7_9BACT</name>
<accession>A0AA41YAB7</accession>
<dbReference type="Proteomes" id="UP001163821">
    <property type="component" value="Unassembled WGS sequence"/>
</dbReference>
<keyword evidence="2" id="KW-1185">Reference proteome</keyword>
<evidence type="ECO:0000313" key="2">
    <source>
        <dbReference type="Proteomes" id="UP001163821"/>
    </source>
</evidence>
<gene>
    <name evidence="1" type="ORF">N2K84_06530</name>
</gene>
<dbReference type="EMBL" id="JAPAAF010000006">
    <property type="protein sequence ID" value="MCW0482378.1"/>
    <property type="molecule type" value="Genomic_DNA"/>
</dbReference>
<dbReference type="Pfam" id="PF08843">
    <property type="entry name" value="AbiEii"/>
    <property type="match status" value="1"/>
</dbReference>
<comment type="caution">
    <text evidence="1">The sequence shown here is derived from an EMBL/GenBank/DDBJ whole genome shotgun (WGS) entry which is preliminary data.</text>
</comment>
<dbReference type="RefSeq" id="WP_282590981.1">
    <property type="nucleotide sequence ID" value="NZ_JAPAAF010000006.1"/>
</dbReference>